<comment type="similarity">
    <text evidence="2">Belongs to the EccE family.</text>
</comment>
<evidence type="ECO:0000256" key="7">
    <source>
        <dbReference type="SAM" id="Phobius"/>
    </source>
</evidence>
<name>A0A927F611_9ACTN</name>
<reference evidence="9" key="1">
    <citation type="submission" date="2020-09" db="EMBL/GenBank/DDBJ databases">
        <title>Secondary metabolite and genome analysis of marine Streptomyces chumphonensis KK1-2T.</title>
        <authorList>
            <person name="Phongsopitanun W."/>
            <person name="Kanchanasin P."/>
            <person name="Pittayakhajonwut P."/>
            <person name="Suwanborirux K."/>
            <person name="Tanasupawat S."/>
        </authorList>
    </citation>
    <scope>NUCLEOTIDE SEQUENCE</scope>
    <source>
        <strain evidence="9">KK1-2</strain>
    </source>
</reference>
<evidence type="ECO:0000256" key="2">
    <source>
        <dbReference type="ARBA" id="ARBA00007759"/>
    </source>
</evidence>
<comment type="subcellular location">
    <subcellularLocation>
        <location evidence="1">Cell membrane</location>
    </subcellularLocation>
</comment>
<dbReference type="GO" id="GO:0005886">
    <property type="term" value="C:plasma membrane"/>
    <property type="evidence" value="ECO:0007669"/>
    <property type="project" value="UniProtKB-SubCell"/>
</dbReference>
<evidence type="ECO:0000256" key="6">
    <source>
        <dbReference type="ARBA" id="ARBA00023136"/>
    </source>
</evidence>
<dbReference type="InterPro" id="IPR021368">
    <property type="entry name" value="T7SS_EccE"/>
</dbReference>
<dbReference type="AlphaFoldDB" id="A0A927F611"/>
<dbReference type="InterPro" id="IPR050051">
    <property type="entry name" value="EccE_dom"/>
</dbReference>
<dbReference type="EMBL" id="JACXYU010000020">
    <property type="protein sequence ID" value="MBD3934774.1"/>
    <property type="molecule type" value="Genomic_DNA"/>
</dbReference>
<keyword evidence="4 7" id="KW-0812">Transmembrane</keyword>
<feature type="domain" description="Type VII secretion system protein EccE" evidence="8">
    <location>
        <begin position="182"/>
        <end position="291"/>
    </location>
</feature>
<dbReference type="Proteomes" id="UP000632289">
    <property type="component" value="Unassembled WGS sequence"/>
</dbReference>
<dbReference type="NCBIfam" id="TIGR03923">
    <property type="entry name" value="T7SS_EccE"/>
    <property type="match status" value="1"/>
</dbReference>
<evidence type="ECO:0000259" key="8">
    <source>
        <dbReference type="Pfam" id="PF11203"/>
    </source>
</evidence>
<evidence type="ECO:0000256" key="5">
    <source>
        <dbReference type="ARBA" id="ARBA00022989"/>
    </source>
</evidence>
<evidence type="ECO:0000256" key="3">
    <source>
        <dbReference type="ARBA" id="ARBA00022475"/>
    </source>
</evidence>
<keyword evidence="5 7" id="KW-1133">Transmembrane helix</keyword>
<organism evidence="9 10">
    <name type="scientific">Streptomyces chumphonensis</name>
    <dbReference type="NCBI Taxonomy" id="1214925"/>
    <lineage>
        <taxon>Bacteria</taxon>
        <taxon>Bacillati</taxon>
        <taxon>Actinomycetota</taxon>
        <taxon>Actinomycetes</taxon>
        <taxon>Kitasatosporales</taxon>
        <taxon>Streptomycetaceae</taxon>
        <taxon>Streptomyces</taxon>
    </lineage>
</organism>
<comment type="caution">
    <text evidence="9">The sequence shown here is derived from an EMBL/GenBank/DDBJ whole genome shotgun (WGS) entry which is preliminary data.</text>
</comment>
<keyword evidence="6 7" id="KW-0472">Membrane</keyword>
<dbReference type="Pfam" id="PF11203">
    <property type="entry name" value="EccE"/>
    <property type="match status" value="1"/>
</dbReference>
<protein>
    <submittedName>
        <fullName evidence="9">Type VII secretion protein EccE</fullName>
    </submittedName>
</protein>
<sequence length="388" mass="39954">MYQVVLVQVAGCLALTGWVVGGVFLVACGTTGAVLLVLTVRWGRRSLPERLADAVGFRRRARAAAAVSARRVPPGLAPVVECAPGVHTATFVHRDGRSIGIVGDATFATAVVRVEQRPRALNGRSAGQPLSLGLVADALEVDGVRLESVQVVQHTQPAPAPTLSPRSVAASSYGPLQASAGAPAVRVTWVALKLDPEVCPEAVEARGGGVEGARRAVVRAADHLASRLVGAGFRATVLSEDEVVTALATSVGAEVSVAAQAGAPGPPPGRRTAESVRHWRCDDRWHTVYGVAAWPGMGVGGVPLADVAGVLSAVPASASTLSVTLAPCARESVAVAGHVRITGRSPEELVPLRRGLEEAARRVRVGLVPLDHRQTPGVLASIPLGGMR</sequence>
<evidence type="ECO:0000313" key="9">
    <source>
        <dbReference type="EMBL" id="MBD3934774.1"/>
    </source>
</evidence>
<evidence type="ECO:0000256" key="1">
    <source>
        <dbReference type="ARBA" id="ARBA00004236"/>
    </source>
</evidence>
<feature type="transmembrane region" description="Helical" evidence="7">
    <location>
        <begin position="15"/>
        <end position="40"/>
    </location>
</feature>
<evidence type="ECO:0000313" key="10">
    <source>
        <dbReference type="Proteomes" id="UP000632289"/>
    </source>
</evidence>
<proteinExistence type="inferred from homology"/>
<evidence type="ECO:0000256" key="4">
    <source>
        <dbReference type="ARBA" id="ARBA00022692"/>
    </source>
</evidence>
<gene>
    <name evidence="9" type="primary">eccE</name>
    <name evidence="9" type="ORF">IF129_24825</name>
</gene>
<keyword evidence="3" id="KW-1003">Cell membrane</keyword>
<keyword evidence="10" id="KW-1185">Reference proteome</keyword>
<accession>A0A927F611</accession>